<reference evidence="1" key="1">
    <citation type="submission" date="2024-02" db="EMBL/GenBank/DDBJ databases">
        <title>Metagenome Assembled Genome of Zalaria obscura JY119.</title>
        <authorList>
            <person name="Vighnesh L."/>
            <person name="Jagadeeshwari U."/>
            <person name="Venkata Ramana C."/>
            <person name="Sasikala C."/>
        </authorList>
    </citation>
    <scope>NUCLEOTIDE SEQUENCE</scope>
    <source>
        <strain evidence="1">JY119</strain>
    </source>
</reference>
<name>A0ACC3SLC1_9PEZI</name>
<gene>
    <name evidence="1" type="ORF">M8818_002794</name>
</gene>
<evidence type="ECO:0000313" key="1">
    <source>
        <dbReference type="EMBL" id="KAK8213492.1"/>
    </source>
</evidence>
<keyword evidence="2" id="KW-1185">Reference proteome</keyword>
<protein>
    <submittedName>
        <fullName evidence="1">Uncharacterized protein</fullName>
    </submittedName>
</protein>
<dbReference type="EMBL" id="JAMKPW020000011">
    <property type="protein sequence ID" value="KAK8213492.1"/>
    <property type="molecule type" value="Genomic_DNA"/>
</dbReference>
<proteinExistence type="predicted"/>
<comment type="caution">
    <text evidence="1">The sequence shown here is derived from an EMBL/GenBank/DDBJ whole genome shotgun (WGS) entry which is preliminary data.</text>
</comment>
<accession>A0ACC3SLC1</accession>
<dbReference type="Proteomes" id="UP001320706">
    <property type="component" value="Unassembled WGS sequence"/>
</dbReference>
<sequence length="215" mass="24822">MLTFEKAQTAEVIMSQLSTKEHTEEKITGFMDLPRELRDMIYHYSLSIPGPVWLSDSFTRRANKELPASAMRIEVGLPVVSRQIREECLPIYYKLNDFSFRHVGDLKSWLSRPCMQAYFPFINHLSWRLLDQADRLTCSKIIAALFLNDLTAALCVRAFRLAKPHRDGYREIRQRVERKNGAMRAYIATVKGHAATGDLSWDPGFAMRFLQFVGC</sequence>
<evidence type="ECO:0000313" key="2">
    <source>
        <dbReference type="Proteomes" id="UP001320706"/>
    </source>
</evidence>
<organism evidence="1 2">
    <name type="scientific">Zalaria obscura</name>
    <dbReference type="NCBI Taxonomy" id="2024903"/>
    <lineage>
        <taxon>Eukaryota</taxon>
        <taxon>Fungi</taxon>
        <taxon>Dikarya</taxon>
        <taxon>Ascomycota</taxon>
        <taxon>Pezizomycotina</taxon>
        <taxon>Dothideomycetes</taxon>
        <taxon>Dothideomycetidae</taxon>
        <taxon>Dothideales</taxon>
        <taxon>Zalariaceae</taxon>
        <taxon>Zalaria</taxon>
    </lineage>
</organism>